<dbReference type="CDD" id="cd21109">
    <property type="entry name" value="SPASM"/>
    <property type="match status" value="1"/>
</dbReference>
<dbReference type="RefSeq" id="WP_147758315.1">
    <property type="nucleotide sequence ID" value="NZ_SAXT01000004.1"/>
</dbReference>
<sequence>MNFLILVDNSFSNKYSKEFESQFLNKINSLKNNLNCDIKFIENKNIENIENYLNNIYEESEGYDNIIYIPCNMPLFSAEETIKLTKIHEENIAYFSYGENYPIGIIPFIIRRDAFEKLFNISKNKNIKISENAIKDIVFIDPNFFEIEILVSEFDMRYYRLYLFADCKRNSILISRLIDYKSYEEIVKAIKENPIIRRTLPAYIEIDINNRQNILNKNLFLCESLKKELSKEEKNILFDDFKNIFDKLVNFCEDFHLSIGGFYEPLINKDIFEILDYATKNKNATIYLETNAFLLDNDKAKKLINLQNERENLFVIIHLDAIDENIYNKIYENGDIKTILSNIDYYLIREPKNTYLQITKQKANFDFLASYYKYFEKYKVEIIMQKYYTFRGIIEDNRVGDMSPLIKVGCWHLARDLFIDAYGDIYICRFDINKEKKISSINENDLKNIWKQFENYYIDNVFEKLDFCKNCDEWYLYNF</sequence>
<dbReference type="AlphaFoldDB" id="A0A5C8CHP5"/>
<dbReference type="InterPro" id="IPR027608">
    <property type="entry name" value="Spiro_SPASM"/>
</dbReference>
<dbReference type="Gene3D" id="3.20.20.70">
    <property type="entry name" value="Aldolase class I"/>
    <property type="match status" value="1"/>
</dbReference>
<dbReference type="EMBL" id="SAXT01000004">
    <property type="protein sequence ID" value="TXJ12375.1"/>
    <property type="molecule type" value="Genomic_DNA"/>
</dbReference>
<comment type="caution">
    <text evidence="2">The sequence shown here is derived from an EMBL/GenBank/DDBJ whole genome shotgun (WGS) entry which is preliminary data.</text>
</comment>
<feature type="domain" description="4Fe4S-binding SPASM" evidence="1">
    <location>
        <begin position="410"/>
        <end position="472"/>
    </location>
</feature>
<proteinExistence type="predicted"/>
<accession>A0A5C8CHP5</accession>
<dbReference type="InterPro" id="IPR058240">
    <property type="entry name" value="rSAM_sf"/>
</dbReference>
<dbReference type="InterPro" id="IPR013785">
    <property type="entry name" value="Aldolase_TIM"/>
</dbReference>
<reference evidence="2 3" key="1">
    <citation type="journal article" date="1992" name="Lakartidningen">
        <title>[Penicillin V and not amoxicillin is the first choice preparation in acute otitis].</title>
        <authorList>
            <person name="Kamme C."/>
            <person name="Lundgren K."/>
            <person name="Prellner K."/>
        </authorList>
    </citation>
    <scope>NUCLEOTIDE SEQUENCE [LARGE SCALE GENOMIC DNA]</scope>
    <source>
        <strain evidence="2 3">W1</strain>
    </source>
</reference>
<name>A0A5C8CHP5_9SPIR</name>
<evidence type="ECO:0000259" key="1">
    <source>
        <dbReference type="Pfam" id="PF13186"/>
    </source>
</evidence>
<dbReference type="Proteomes" id="UP000325116">
    <property type="component" value="Unassembled WGS sequence"/>
</dbReference>
<dbReference type="InterPro" id="IPR023885">
    <property type="entry name" value="4Fe4S-binding_SPASM_dom"/>
</dbReference>
<organism evidence="2 3">
    <name type="scientific">Brachyspira aalborgi</name>
    <dbReference type="NCBI Taxonomy" id="29522"/>
    <lineage>
        <taxon>Bacteria</taxon>
        <taxon>Pseudomonadati</taxon>
        <taxon>Spirochaetota</taxon>
        <taxon>Spirochaetia</taxon>
        <taxon>Brachyspirales</taxon>
        <taxon>Brachyspiraceae</taxon>
        <taxon>Brachyspira</taxon>
    </lineage>
</organism>
<gene>
    <name evidence="2" type="ORF">EPJ80_06215</name>
</gene>
<dbReference type="Pfam" id="PF13186">
    <property type="entry name" value="SPASM"/>
    <property type="match status" value="1"/>
</dbReference>
<evidence type="ECO:0000313" key="3">
    <source>
        <dbReference type="Proteomes" id="UP000325116"/>
    </source>
</evidence>
<evidence type="ECO:0000313" key="2">
    <source>
        <dbReference type="EMBL" id="TXJ12375.1"/>
    </source>
</evidence>
<dbReference type="PANTHER" id="PTHR11228">
    <property type="entry name" value="RADICAL SAM DOMAIN PROTEIN"/>
    <property type="match status" value="1"/>
</dbReference>
<dbReference type="PANTHER" id="PTHR11228:SF7">
    <property type="entry name" value="PQQA PEPTIDE CYCLASE"/>
    <property type="match status" value="1"/>
</dbReference>
<dbReference type="NCBIfam" id="TIGR04321">
    <property type="entry name" value="spiroSPASM"/>
    <property type="match status" value="1"/>
</dbReference>
<protein>
    <submittedName>
        <fullName evidence="2">Spiro-SPASM protein</fullName>
    </submittedName>
</protein>
<dbReference type="InterPro" id="IPR050377">
    <property type="entry name" value="Radical_SAM_PqqE_MftC-like"/>
</dbReference>
<dbReference type="SUPFAM" id="SSF102114">
    <property type="entry name" value="Radical SAM enzymes"/>
    <property type="match status" value="1"/>
</dbReference>